<keyword evidence="3" id="KW-1185">Reference proteome</keyword>
<protein>
    <recommendedName>
        <fullName evidence="4">ABC transporter substrate-binding protein</fullName>
    </recommendedName>
</protein>
<dbReference type="PIRSF" id="PIRSF029172">
    <property type="entry name" value="UCP029172_ABC_sbc_YnjB"/>
    <property type="match status" value="1"/>
</dbReference>
<sequence>MKKKLLSLWLVVLSIFSILSPLAAHAQSDDLDGLSFEELVEAADGSTVNFYGWGGDETLNKWLDEVYGPALKEKYNITLNRVPMDIDQILTQLSNEEQAGAEESEIDMIWINGENFKTARENDFLYGPFLDKLPNFQEYYDAENPENTHDFGYPIEGYEAPYSKAQLVMIKDGAKTPESPKSAQEILEYAKANPGQFTYPALPDFTGSAFVRNIIYEFVDYEVFQDTEADKEVVKEAIQPAIDYLNELAPYLWSKGTSYPADGPALNNLFMDGEVAFYQTYGAYEIANSITDGAYPETAESYVLDKGTIGNTSFIAVGKRSSRKAAALVAINEMLSPEMQLSKYEQIGEIPVVDNAKLTDEQKEAFNAVDPGPGTIDQADLLDHRLPEMPAALVPIIEEIWQEEVAGK</sequence>
<organism evidence="2 3">
    <name type="scientific">Facklamia languida CCUG 37842</name>
    <dbReference type="NCBI Taxonomy" id="883113"/>
    <lineage>
        <taxon>Bacteria</taxon>
        <taxon>Bacillati</taxon>
        <taxon>Bacillota</taxon>
        <taxon>Bacilli</taxon>
        <taxon>Lactobacillales</taxon>
        <taxon>Aerococcaceae</taxon>
        <taxon>Facklamia</taxon>
    </lineage>
</organism>
<dbReference type="InterPro" id="IPR027020">
    <property type="entry name" value="YnjB"/>
</dbReference>
<keyword evidence="1" id="KW-0732">Signal</keyword>
<dbReference type="Proteomes" id="UP000006190">
    <property type="component" value="Unassembled WGS sequence"/>
</dbReference>
<proteinExistence type="predicted"/>
<dbReference type="eggNOG" id="COG4134">
    <property type="taxonomic scope" value="Bacteria"/>
</dbReference>
<dbReference type="SUPFAM" id="SSF53850">
    <property type="entry name" value="Periplasmic binding protein-like II"/>
    <property type="match status" value="1"/>
</dbReference>
<accession>H3NHD2</accession>
<dbReference type="PATRIC" id="fig|883113.3.peg.275"/>
<name>H3NHD2_9LACT</name>
<dbReference type="EMBL" id="AGEG01000002">
    <property type="protein sequence ID" value="EHR38187.1"/>
    <property type="molecule type" value="Genomic_DNA"/>
</dbReference>
<evidence type="ECO:0000313" key="2">
    <source>
        <dbReference type="EMBL" id="EHR38187.1"/>
    </source>
</evidence>
<dbReference type="RefSeq" id="WP_006308162.1">
    <property type="nucleotide sequence ID" value="NZ_JH601133.1"/>
</dbReference>
<evidence type="ECO:0000313" key="3">
    <source>
        <dbReference type="Proteomes" id="UP000006190"/>
    </source>
</evidence>
<evidence type="ECO:0008006" key="4">
    <source>
        <dbReference type="Google" id="ProtNLM"/>
    </source>
</evidence>
<feature type="chain" id="PRO_5003590031" description="ABC transporter substrate-binding protein" evidence="1">
    <location>
        <begin position="27"/>
        <end position="408"/>
    </location>
</feature>
<reference evidence="2 3" key="1">
    <citation type="submission" date="2012-01" db="EMBL/GenBank/DDBJ databases">
        <title>The Genome Sequence of Facklamia languida CCUG 37842.</title>
        <authorList>
            <consortium name="The Broad Institute Genome Sequencing Platform"/>
            <person name="Earl A."/>
            <person name="Ward D."/>
            <person name="Feldgarden M."/>
            <person name="Gevers D."/>
            <person name="Huys G."/>
            <person name="Young S.K."/>
            <person name="Zeng Q."/>
            <person name="Gargeya S."/>
            <person name="Fitzgerald M."/>
            <person name="Haas B."/>
            <person name="Abouelleil A."/>
            <person name="Alvarado L."/>
            <person name="Arachchi H.M."/>
            <person name="Berlin A."/>
            <person name="Chapman S.B."/>
            <person name="Gearin G."/>
            <person name="Goldberg J."/>
            <person name="Griggs A."/>
            <person name="Gujja S."/>
            <person name="Hansen M."/>
            <person name="Heiman D."/>
            <person name="Howarth C."/>
            <person name="Larimer J."/>
            <person name="Lui A."/>
            <person name="MacDonald P.J.P."/>
            <person name="McCowen C."/>
            <person name="Montmayeur A."/>
            <person name="Murphy C."/>
            <person name="Neiman D."/>
            <person name="Pearson M."/>
            <person name="Priest M."/>
            <person name="Roberts A."/>
            <person name="Saif S."/>
            <person name="Shea T."/>
            <person name="Sisk P."/>
            <person name="Stolte C."/>
            <person name="Sykes S."/>
            <person name="Wortman J."/>
            <person name="Nusbaum C."/>
            <person name="Birren B."/>
        </authorList>
    </citation>
    <scope>NUCLEOTIDE SEQUENCE [LARGE SCALE GENOMIC DNA]</scope>
    <source>
        <strain evidence="2 3">CCUG 37842</strain>
    </source>
</reference>
<dbReference type="Pfam" id="PF13416">
    <property type="entry name" value="SBP_bac_8"/>
    <property type="match status" value="1"/>
</dbReference>
<evidence type="ECO:0000256" key="1">
    <source>
        <dbReference type="SAM" id="SignalP"/>
    </source>
</evidence>
<dbReference type="PANTHER" id="PTHR42779">
    <property type="entry name" value="PROTEIN YNJB"/>
    <property type="match status" value="1"/>
</dbReference>
<comment type="caution">
    <text evidence="2">The sequence shown here is derived from an EMBL/GenBank/DDBJ whole genome shotgun (WGS) entry which is preliminary data.</text>
</comment>
<dbReference type="PANTHER" id="PTHR42779:SF1">
    <property type="entry name" value="PROTEIN YNJB"/>
    <property type="match status" value="1"/>
</dbReference>
<dbReference type="HOGENOM" id="CLU_045122_0_0_9"/>
<feature type="signal peptide" evidence="1">
    <location>
        <begin position="1"/>
        <end position="26"/>
    </location>
</feature>
<dbReference type="Gene3D" id="3.40.190.10">
    <property type="entry name" value="Periplasmic binding protein-like II"/>
    <property type="match status" value="2"/>
</dbReference>
<dbReference type="STRING" id="883113.HMPREF9708_00271"/>
<dbReference type="AlphaFoldDB" id="H3NHD2"/>
<dbReference type="NCBIfam" id="NF008633">
    <property type="entry name" value="PRK11622.1"/>
    <property type="match status" value="1"/>
</dbReference>
<dbReference type="InterPro" id="IPR006059">
    <property type="entry name" value="SBP"/>
</dbReference>
<gene>
    <name evidence="2" type="ORF">HMPREF9708_00271</name>
</gene>
<dbReference type="OrthoDB" id="3239593at2"/>